<accession>A0A8X8X870</accession>
<comment type="similarity">
    <text evidence="1">Belongs to the leguminous lectin family.</text>
</comment>
<feature type="signal peptide" evidence="3">
    <location>
        <begin position="1"/>
        <end position="24"/>
    </location>
</feature>
<dbReference type="OrthoDB" id="2014828at2759"/>
<evidence type="ECO:0000256" key="1">
    <source>
        <dbReference type="ARBA" id="ARBA00007606"/>
    </source>
</evidence>
<feature type="domain" description="Legume lectin" evidence="4">
    <location>
        <begin position="34"/>
        <end position="263"/>
    </location>
</feature>
<dbReference type="CDD" id="cd06899">
    <property type="entry name" value="lectin_legume_LecRK_Arcelin_ConA"/>
    <property type="match status" value="1"/>
</dbReference>
<dbReference type="InterPro" id="IPR050258">
    <property type="entry name" value="Leguminous_Lectin"/>
</dbReference>
<dbReference type="AlphaFoldDB" id="A0A8X8X870"/>
<evidence type="ECO:0000256" key="3">
    <source>
        <dbReference type="SAM" id="SignalP"/>
    </source>
</evidence>
<feature type="chain" id="PRO_5036469090" description="Legume lectin domain-containing protein" evidence="3">
    <location>
        <begin position="25"/>
        <end position="266"/>
    </location>
</feature>
<dbReference type="Gene3D" id="2.60.120.200">
    <property type="match status" value="1"/>
</dbReference>
<dbReference type="EMBL" id="PNBA02000011">
    <property type="protein sequence ID" value="KAG6408831.1"/>
    <property type="molecule type" value="Genomic_DNA"/>
</dbReference>
<organism evidence="5">
    <name type="scientific">Salvia splendens</name>
    <name type="common">Scarlet sage</name>
    <dbReference type="NCBI Taxonomy" id="180675"/>
    <lineage>
        <taxon>Eukaryota</taxon>
        <taxon>Viridiplantae</taxon>
        <taxon>Streptophyta</taxon>
        <taxon>Embryophyta</taxon>
        <taxon>Tracheophyta</taxon>
        <taxon>Spermatophyta</taxon>
        <taxon>Magnoliopsida</taxon>
        <taxon>eudicotyledons</taxon>
        <taxon>Gunneridae</taxon>
        <taxon>Pentapetalae</taxon>
        <taxon>asterids</taxon>
        <taxon>lamiids</taxon>
        <taxon>Lamiales</taxon>
        <taxon>Lamiaceae</taxon>
        <taxon>Nepetoideae</taxon>
        <taxon>Mentheae</taxon>
        <taxon>Salviinae</taxon>
        <taxon>Salvia</taxon>
        <taxon>Salvia subgen. Calosphace</taxon>
        <taxon>core Calosphace</taxon>
    </lineage>
</organism>
<keyword evidence="3" id="KW-0732">Signal</keyword>
<evidence type="ECO:0000259" key="4">
    <source>
        <dbReference type="Pfam" id="PF00139"/>
    </source>
</evidence>
<evidence type="ECO:0000256" key="2">
    <source>
        <dbReference type="ARBA" id="ARBA00022734"/>
    </source>
</evidence>
<keyword evidence="6" id="KW-1185">Reference proteome</keyword>
<name>A0A8X8X870_SALSN</name>
<dbReference type="GO" id="GO:0030246">
    <property type="term" value="F:carbohydrate binding"/>
    <property type="evidence" value="ECO:0007669"/>
    <property type="project" value="UniProtKB-KW"/>
</dbReference>
<dbReference type="InterPro" id="IPR016363">
    <property type="entry name" value="L-lectin"/>
</dbReference>
<dbReference type="PIRSF" id="PIRSF002690">
    <property type="entry name" value="L-type_lectin_plant"/>
    <property type="match status" value="1"/>
</dbReference>
<comment type="caution">
    <text evidence="5">The sequence shown here is derived from an EMBL/GenBank/DDBJ whole genome shotgun (WGS) entry which is preliminary data.</text>
</comment>
<dbReference type="InterPro" id="IPR001220">
    <property type="entry name" value="Legume_lectin_dom"/>
</dbReference>
<evidence type="ECO:0000313" key="5">
    <source>
        <dbReference type="EMBL" id="KAG6408831.1"/>
    </source>
</evidence>
<dbReference type="Proteomes" id="UP000298416">
    <property type="component" value="Unassembled WGS sequence"/>
</dbReference>
<protein>
    <recommendedName>
        <fullName evidence="4">Legume lectin domain-containing protein</fullName>
    </recommendedName>
</protein>
<reference evidence="5" key="1">
    <citation type="submission" date="2018-01" db="EMBL/GenBank/DDBJ databases">
        <authorList>
            <person name="Mao J.F."/>
        </authorList>
    </citation>
    <scope>NUCLEOTIDE SEQUENCE</scope>
    <source>
        <strain evidence="5">Huo1</strain>
        <tissue evidence="5">Leaf</tissue>
    </source>
</reference>
<dbReference type="SUPFAM" id="SSF49899">
    <property type="entry name" value="Concanavalin A-like lectins/glucanases"/>
    <property type="match status" value="1"/>
</dbReference>
<dbReference type="PANTHER" id="PTHR32401:SF49">
    <property type="entry name" value="OS10G0129200 PROTEIN"/>
    <property type="match status" value="1"/>
</dbReference>
<dbReference type="Pfam" id="PF00139">
    <property type="entry name" value="Lectin_legB"/>
    <property type="match status" value="1"/>
</dbReference>
<dbReference type="InterPro" id="IPR013320">
    <property type="entry name" value="ConA-like_dom_sf"/>
</dbReference>
<gene>
    <name evidence="5" type="ORF">SASPL_131856</name>
</gene>
<evidence type="ECO:0000313" key="6">
    <source>
        <dbReference type="Proteomes" id="UP000298416"/>
    </source>
</evidence>
<reference evidence="5" key="2">
    <citation type="submission" date="2020-08" db="EMBL/GenBank/DDBJ databases">
        <title>Plant Genome Project.</title>
        <authorList>
            <person name="Zhang R.-G."/>
        </authorList>
    </citation>
    <scope>NUCLEOTIDE SEQUENCE</scope>
    <source>
        <strain evidence="5">Huo1</strain>
        <tissue evidence="5">Leaf</tissue>
    </source>
</reference>
<keyword evidence="2" id="KW-0430">Lectin</keyword>
<dbReference type="PANTHER" id="PTHR32401">
    <property type="entry name" value="CONCANAVALIN A-LIKE LECTIN FAMILY PROTEIN"/>
    <property type="match status" value="1"/>
</dbReference>
<sequence length="266" mass="28601">MATSLQTLISLLSATAIILTVATAKRPPPKETVSFSYDFHGVQPSGVTLQGDANFPSQDSYLRLTKTDYSGNAVELSVGRVLYTKPVPFWGRRGKASFESTVKFIITPNTNYEYPPADGLVFFITAPNSTVNEPGGSFGVFDQSGKNPLVFAVEFDIFINEDFDPNYRHVGIDIQSQVSSNTTAVDDAIVGQAVTATINYDAATNLISVRGSAGGKAFEVSYVYDLSSFLPEQVQVGISGATGGLSAIHDLISWSFTSTMGRKKHN</sequence>
<proteinExistence type="inferred from homology"/>